<dbReference type="Proteomes" id="UP000245762">
    <property type="component" value="Unassembled WGS sequence"/>
</dbReference>
<protein>
    <recommendedName>
        <fullName evidence="5">Lipoprotein</fullName>
    </recommendedName>
</protein>
<evidence type="ECO:0000256" key="1">
    <source>
        <dbReference type="SAM" id="MobiDB-lite"/>
    </source>
</evidence>
<feature type="signal peptide" evidence="2">
    <location>
        <begin position="1"/>
        <end position="21"/>
    </location>
</feature>
<keyword evidence="4" id="KW-1185">Reference proteome</keyword>
<sequence length="127" mass="15268">MKKFILSTVAFFALAALLQSCGPVIVSHRLSDPPPPWFYPNRIETVRYVFFPEFSIYYDLSARTYIYLDGGIWVRRNVLPPRYRSYNLRRSRYERIRDYHGDNIRRYHEENNSNRGRSNTGVRRRSN</sequence>
<accession>A0A316LJX2</accession>
<evidence type="ECO:0000313" key="4">
    <source>
        <dbReference type="Proteomes" id="UP000245762"/>
    </source>
</evidence>
<dbReference type="AlphaFoldDB" id="A0A316LJX2"/>
<feature type="chain" id="PRO_5016399094" description="Lipoprotein" evidence="2">
    <location>
        <begin position="22"/>
        <end position="127"/>
    </location>
</feature>
<evidence type="ECO:0000256" key="2">
    <source>
        <dbReference type="SAM" id="SignalP"/>
    </source>
</evidence>
<dbReference type="RefSeq" id="WP_109661206.1">
    <property type="nucleotide sequence ID" value="NZ_QGEG01000001.1"/>
</dbReference>
<comment type="caution">
    <text evidence="3">The sequence shown here is derived from an EMBL/GenBank/DDBJ whole genome shotgun (WGS) entry which is preliminary data.</text>
</comment>
<dbReference type="EMBL" id="QGEG01000001">
    <property type="protein sequence ID" value="PWL40410.1"/>
    <property type="molecule type" value="Genomic_DNA"/>
</dbReference>
<dbReference type="PROSITE" id="PS51257">
    <property type="entry name" value="PROKAR_LIPOPROTEIN"/>
    <property type="match status" value="1"/>
</dbReference>
<evidence type="ECO:0008006" key="5">
    <source>
        <dbReference type="Google" id="ProtNLM"/>
    </source>
</evidence>
<evidence type="ECO:0000313" key="3">
    <source>
        <dbReference type="EMBL" id="PWL40410.1"/>
    </source>
</evidence>
<gene>
    <name evidence="3" type="ORF">DKG77_06240</name>
</gene>
<name>A0A316LJX2_9FLAO</name>
<feature type="region of interest" description="Disordered" evidence="1">
    <location>
        <begin position="107"/>
        <end position="127"/>
    </location>
</feature>
<proteinExistence type="predicted"/>
<organism evidence="3 4">
    <name type="scientific">Flagellimonas aquimarina</name>
    <dbReference type="NCBI Taxonomy" id="2201895"/>
    <lineage>
        <taxon>Bacteria</taxon>
        <taxon>Pseudomonadati</taxon>
        <taxon>Bacteroidota</taxon>
        <taxon>Flavobacteriia</taxon>
        <taxon>Flavobacteriales</taxon>
        <taxon>Flavobacteriaceae</taxon>
        <taxon>Flagellimonas</taxon>
    </lineage>
</organism>
<dbReference type="OrthoDB" id="1367720at2"/>
<reference evidence="3 4" key="1">
    <citation type="submission" date="2018-05" db="EMBL/GenBank/DDBJ databases">
        <title>Complete genome sequence of Flagellimonas aquimarina ECD12 isolated from seaweed Ecklonia cava.</title>
        <authorList>
            <person name="Choi S."/>
            <person name="Seong C."/>
        </authorList>
    </citation>
    <scope>NUCLEOTIDE SEQUENCE [LARGE SCALE GENOMIC DNA]</scope>
    <source>
        <strain evidence="3 4">ECD12</strain>
    </source>
</reference>
<keyword evidence="2" id="KW-0732">Signal</keyword>